<evidence type="ECO:0000313" key="5">
    <source>
        <dbReference type="Proteomes" id="UP000034085"/>
    </source>
</evidence>
<accession>A0A0F6RJ40</accession>
<dbReference type="InterPro" id="IPR012336">
    <property type="entry name" value="Thioredoxin-like_fold"/>
</dbReference>
<protein>
    <submittedName>
        <fullName evidence="4">Glutaredoxin</fullName>
    </submittedName>
</protein>
<dbReference type="GeneID" id="86979076"/>
<dbReference type="AlphaFoldDB" id="A0A0F6RJ40"/>
<keyword evidence="2" id="KW-1015">Disulfide bond</keyword>
<dbReference type="PATRIC" id="fig|1261127.3.peg.5701"/>
<dbReference type="EMBL" id="CP011133">
    <property type="protein sequence ID" value="AKE62278.1"/>
    <property type="molecule type" value="Genomic_DNA"/>
</dbReference>
<evidence type="ECO:0000313" key="4">
    <source>
        <dbReference type="EMBL" id="AKE62278.1"/>
    </source>
</evidence>
<dbReference type="RefSeq" id="WP_021314637.1">
    <property type="nucleotide sequence ID" value="NZ_CP011133.1"/>
</dbReference>
<dbReference type="PIRSF" id="PIRSF037031">
    <property type="entry name" value="Redox_disulphide_2"/>
    <property type="match status" value="1"/>
</dbReference>
<keyword evidence="4" id="KW-0614">Plasmid</keyword>
<dbReference type="KEGG" id="cama:F384_27460"/>
<dbReference type="SUPFAM" id="SSF52833">
    <property type="entry name" value="Thioredoxin-like"/>
    <property type="match status" value="1"/>
</dbReference>
<keyword evidence="2" id="KW-0676">Redox-active center</keyword>
<sequence>MKHVKVLGTGCSGCKTTIRLIQQVADERGVAIQLEKVESLSEIMKHKVMATPAVVVDNIVVHTGGIPSRDIIESWL</sequence>
<dbReference type="InterPro" id="IPR005243">
    <property type="entry name" value="THIRX-like_proc"/>
</dbReference>
<dbReference type="Pfam" id="PF13192">
    <property type="entry name" value="Thioredoxin_3"/>
    <property type="match status" value="1"/>
</dbReference>
<organism evidence="4 5">
    <name type="scientific">Citrobacter amalonaticus Y19</name>
    <dbReference type="NCBI Taxonomy" id="1261127"/>
    <lineage>
        <taxon>Bacteria</taxon>
        <taxon>Pseudomonadati</taxon>
        <taxon>Pseudomonadota</taxon>
        <taxon>Gammaproteobacteria</taxon>
        <taxon>Enterobacterales</taxon>
        <taxon>Enterobacteriaceae</taxon>
        <taxon>Citrobacter</taxon>
    </lineage>
</organism>
<feature type="active site" description="Nucleophile" evidence="1">
    <location>
        <position position="11"/>
    </location>
</feature>
<dbReference type="Gene3D" id="3.40.30.10">
    <property type="entry name" value="Glutaredoxin"/>
    <property type="match status" value="1"/>
</dbReference>
<geneLocation type="plasmid" evidence="4">
    <name>unnamed</name>
</geneLocation>
<evidence type="ECO:0000256" key="2">
    <source>
        <dbReference type="PIRSR" id="PIRSR037031-51"/>
    </source>
</evidence>
<dbReference type="HOGENOM" id="CLU_090389_18_1_6"/>
<gene>
    <name evidence="4" type="ORF">F384_27460</name>
</gene>
<dbReference type="NCBIfam" id="TIGR00412">
    <property type="entry name" value="redox_disulf_2"/>
    <property type="match status" value="1"/>
</dbReference>
<dbReference type="InterPro" id="IPR036249">
    <property type="entry name" value="Thioredoxin-like_sf"/>
</dbReference>
<reference evidence="4 5" key="1">
    <citation type="submission" date="2015-03" db="EMBL/GenBank/DDBJ databases">
        <title>Complete genome sequence of Citrobacter amalonaticus Y19.</title>
        <authorList>
            <person name="Park S."/>
        </authorList>
    </citation>
    <scope>NUCLEOTIDE SEQUENCE [LARGE SCALE GENOMIC DNA]</scope>
    <source>
        <strain evidence="4 5">Y19</strain>
        <plasmid evidence="5">Plasmid</plasmid>
    </source>
</reference>
<name>A0A0F6RJ40_CITAM</name>
<feature type="domain" description="Thioredoxin-like fold" evidence="3">
    <location>
        <begin position="3"/>
        <end position="76"/>
    </location>
</feature>
<dbReference type="PANTHER" id="PTHR36450">
    <property type="entry name" value="THIOREDOXIN"/>
    <property type="match status" value="1"/>
</dbReference>
<evidence type="ECO:0000259" key="3">
    <source>
        <dbReference type="Pfam" id="PF13192"/>
    </source>
</evidence>
<evidence type="ECO:0000256" key="1">
    <source>
        <dbReference type="PIRSR" id="PIRSR037031-50"/>
    </source>
</evidence>
<feature type="disulfide bond" description="Redox-active" evidence="2">
    <location>
        <begin position="11"/>
        <end position="14"/>
    </location>
</feature>
<dbReference type="Proteomes" id="UP000034085">
    <property type="component" value="Plasmid"/>
</dbReference>
<proteinExistence type="predicted"/>
<dbReference type="OrthoDB" id="9800630at2"/>
<dbReference type="PANTHER" id="PTHR36450:SF1">
    <property type="entry name" value="THIOREDOXIN"/>
    <property type="match status" value="1"/>
</dbReference>
<feature type="active site" description="Nucleophile" evidence="1">
    <location>
        <position position="14"/>
    </location>
</feature>